<sequence length="229" mass="25523">MRILAVINGKYGKRIVKNLKAFAPSQWKINVWEVSLSFPPIIEEPEEFLPEDLPSSDLIISLGELPQIAELIPELTKLTGAKAVILPCDNRDWLPSGLGNQIKKELGKMGVDCALPSPFCSLTRKGTKNELIISFTEYFGKPEIEIFCKEGKIDKVKVTRQAPCGATLFIAEKLKGVKVEEAEEKAALFHHYYPCLASGKIENFKDSILHTSANLTKSIVKKAVFNHRD</sequence>
<name>A0A7V5HZD9_UNCAE</name>
<proteinExistence type="predicted"/>
<evidence type="ECO:0000313" key="1">
    <source>
        <dbReference type="EMBL" id="HHF98728.1"/>
    </source>
</evidence>
<comment type="caution">
    <text evidence="1">The sequence shown here is derived from an EMBL/GenBank/DDBJ whole genome shotgun (WGS) entry which is preliminary data.</text>
</comment>
<organism evidence="1">
    <name type="scientific">Aerophobetes bacterium</name>
    <dbReference type="NCBI Taxonomy" id="2030807"/>
    <lineage>
        <taxon>Bacteria</taxon>
        <taxon>Candidatus Aerophobota</taxon>
    </lineage>
</organism>
<protein>
    <submittedName>
        <fullName evidence="1">Thymidylate synthase</fullName>
    </submittedName>
</protein>
<reference evidence="1" key="1">
    <citation type="journal article" date="2020" name="mSystems">
        <title>Genome- and Community-Level Interaction Insights into Carbon Utilization and Element Cycling Functions of Hydrothermarchaeota in Hydrothermal Sediment.</title>
        <authorList>
            <person name="Zhou Z."/>
            <person name="Liu Y."/>
            <person name="Xu W."/>
            <person name="Pan J."/>
            <person name="Luo Z.H."/>
            <person name="Li M."/>
        </authorList>
    </citation>
    <scope>NUCLEOTIDE SEQUENCE [LARGE SCALE GENOMIC DNA]</scope>
    <source>
        <strain evidence="1">HyVt-92</strain>
    </source>
</reference>
<dbReference type="Pfam" id="PF02593">
    <property type="entry name" value="DUF166"/>
    <property type="match status" value="1"/>
</dbReference>
<dbReference type="EMBL" id="DRTT01000125">
    <property type="protein sequence ID" value="HHF98728.1"/>
    <property type="molecule type" value="Genomic_DNA"/>
</dbReference>
<dbReference type="InterPro" id="IPR003745">
    <property type="entry name" value="DUF166"/>
</dbReference>
<accession>A0A7V5HZD9</accession>
<dbReference type="Proteomes" id="UP000886070">
    <property type="component" value="Unassembled WGS sequence"/>
</dbReference>
<gene>
    <name evidence="1" type="ORF">ENL39_04495</name>
</gene>
<dbReference type="AlphaFoldDB" id="A0A7V5HZD9"/>